<evidence type="ECO:0000256" key="2">
    <source>
        <dbReference type="ARBA" id="ARBA00022448"/>
    </source>
</evidence>
<dbReference type="Proteomes" id="UP000280444">
    <property type="component" value="Unassembled WGS sequence"/>
</dbReference>
<evidence type="ECO:0000256" key="9">
    <source>
        <dbReference type="ARBA" id="ARBA00023136"/>
    </source>
</evidence>
<organism evidence="12 13">
    <name type="scientific">Schaalia canis</name>
    <dbReference type="NCBI Taxonomy" id="100469"/>
    <lineage>
        <taxon>Bacteria</taxon>
        <taxon>Bacillati</taxon>
        <taxon>Actinomycetota</taxon>
        <taxon>Actinomycetes</taxon>
        <taxon>Actinomycetales</taxon>
        <taxon>Actinomycetaceae</taxon>
        <taxon>Schaalia</taxon>
    </lineage>
</organism>
<dbReference type="PANTHER" id="PTHR30341:SF0">
    <property type="entry name" value="NA(+)_H(+) ANTIPORTER NHAA"/>
    <property type="match status" value="1"/>
</dbReference>
<evidence type="ECO:0000256" key="7">
    <source>
        <dbReference type="ARBA" id="ARBA00023053"/>
    </source>
</evidence>
<keyword evidence="4 11" id="KW-1003">Cell membrane</keyword>
<dbReference type="InterPro" id="IPR023171">
    <property type="entry name" value="Na/H_antiporter_dom_sf"/>
</dbReference>
<feature type="transmembrane region" description="Helical" evidence="11">
    <location>
        <begin position="191"/>
        <end position="209"/>
    </location>
</feature>
<evidence type="ECO:0000313" key="13">
    <source>
        <dbReference type="Proteomes" id="UP000280444"/>
    </source>
</evidence>
<keyword evidence="5 11" id="KW-0812">Transmembrane</keyword>
<evidence type="ECO:0000256" key="3">
    <source>
        <dbReference type="ARBA" id="ARBA00022449"/>
    </source>
</evidence>
<protein>
    <recommendedName>
        <fullName evidence="11">Na(+)/H(+) antiporter NhaA</fullName>
    </recommendedName>
    <alternativeName>
        <fullName evidence="11">Sodium/proton antiporter NhaA</fullName>
    </alternativeName>
</protein>
<comment type="function">
    <text evidence="11">Na(+)/H(+) antiporter that extrudes sodium in exchange for external protons.</text>
</comment>
<evidence type="ECO:0000256" key="5">
    <source>
        <dbReference type="ARBA" id="ARBA00022692"/>
    </source>
</evidence>
<dbReference type="GO" id="GO:0006885">
    <property type="term" value="P:regulation of pH"/>
    <property type="evidence" value="ECO:0007669"/>
    <property type="project" value="UniProtKB-UniRule"/>
</dbReference>
<comment type="similarity">
    <text evidence="11">Belongs to the NhaA Na(+)/H(+) (TC 2.A.33) antiporter family.</text>
</comment>
<keyword evidence="9 11" id="KW-0472">Membrane</keyword>
<feature type="transmembrane region" description="Helical" evidence="11">
    <location>
        <begin position="431"/>
        <end position="448"/>
    </location>
</feature>
<keyword evidence="6 11" id="KW-1133">Transmembrane helix</keyword>
<keyword evidence="2 11" id="KW-0813">Transport</keyword>
<evidence type="ECO:0000313" key="12">
    <source>
        <dbReference type="EMBL" id="RRC95521.1"/>
    </source>
</evidence>
<proteinExistence type="inferred from homology"/>
<keyword evidence="13" id="KW-1185">Reference proteome</keyword>
<keyword evidence="10 11" id="KW-0739">Sodium transport</keyword>
<accession>A0A3P1SDZ8</accession>
<keyword evidence="8 11" id="KW-0406">Ion transport</keyword>
<dbReference type="AlphaFoldDB" id="A0A3P1SDZ8"/>
<dbReference type="OrthoDB" id="117402at2"/>
<dbReference type="EMBL" id="RQZF01000003">
    <property type="protein sequence ID" value="RRC95521.1"/>
    <property type="molecule type" value="Genomic_DNA"/>
</dbReference>
<sequence>MTTAERTPRSPAKSRIAHRGQGVIRRSVHNLPGQRGLQRPIALSSATPTRRASALGAGAQAHPVLHLRRSITRFLANETKAGLLLIAVAVAALVIANTPLNEAYQDLAHLHFGPEVLGLNLSVHAWAADGILTVFFFVVGLELKTEFVTGALRDMREAALPMIAAAFGMLGPAIVYVVIQSVTSTHAYHGWAVPTATDIAFAVALLGIFGRGLPPAARTFLLTLAVVDDLLAIIVIAVFYSGTLNFLALAASLVTVAVFAVLVNRNVTSPWLLIPLGVVAWGLMFNSGVHATIAGVALGLVVPARRDAHGHQMTHAFVEKVGPWSAGLALPIFAFFAAGVPVLGAEGGLAGALADPVTFSIALALPLGKLLGIWGSVAVLVRFTKLRLGNGVDLPDVAAIALLAGIGFTVAMLIAGLAFKGDEVETFHASFGVILGTFSSALLGAVALHRRTRVRARGASSAK</sequence>
<evidence type="ECO:0000256" key="1">
    <source>
        <dbReference type="ARBA" id="ARBA00004429"/>
    </source>
</evidence>
<evidence type="ECO:0000256" key="8">
    <source>
        <dbReference type="ARBA" id="ARBA00023065"/>
    </source>
</evidence>
<keyword evidence="3 11" id="KW-0050">Antiport</keyword>
<comment type="caution">
    <text evidence="12">The sequence shown here is derived from an EMBL/GenBank/DDBJ whole genome shotgun (WGS) entry which is preliminary data.</text>
</comment>
<evidence type="ECO:0000256" key="4">
    <source>
        <dbReference type="ARBA" id="ARBA00022475"/>
    </source>
</evidence>
<keyword evidence="7 11" id="KW-0915">Sodium</keyword>
<dbReference type="PANTHER" id="PTHR30341">
    <property type="entry name" value="SODIUM ION/PROTON ANTIPORTER NHAA-RELATED"/>
    <property type="match status" value="1"/>
</dbReference>
<comment type="subcellular location">
    <subcellularLocation>
        <location evidence="1">Cell inner membrane</location>
        <topology evidence="1">Multi-pass membrane protein</topology>
    </subcellularLocation>
    <subcellularLocation>
        <location evidence="11">Cell membrane</location>
        <topology evidence="11">Multi-pass membrane protein</topology>
    </subcellularLocation>
</comment>
<feature type="transmembrane region" description="Helical" evidence="11">
    <location>
        <begin position="246"/>
        <end position="264"/>
    </location>
</feature>
<evidence type="ECO:0000256" key="10">
    <source>
        <dbReference type="ARBA" id="ARBA00023201"/>
    </source>
</evidence>
<dbReference type="NCBIfam" id="TIGR00773">
    <property type="entry name" value="NhaA"/>
    <property type="match status" value="1"/>
</dbReference>
<comment type="catalytic activity">
    <reaction evidence="11">
        <text>Na(+)(in) + 2 H(+)(out) = Na(+)(out) + 2 H(+)(in)</text>
        <dbReference type="Rhea" id="RHEA:29251"/>
        <dbReference type="ChEBI" id="CHEBI:15378"/>
        <dbReference type="ChEBI" id="CHEBI:29101"/>
    </reaction>
</comment>
<feature type="transmembrane region" description="Helical" evidence="11">
    <location>
        <begin position="271"/>
        <end position="304"/>
    </location>
</feature>
<dbReference type="Gene3D" id="1.20.1530.10">
    <property type="entry name" value="Na+/H+ antiporter like domain"/>
    <property type="match status" value="1"/>
</dbReference>
<dbReference type="Pfam" id="PF06965">
    <property type="entry name" value="Na_H_antiport_1"/>
    <property type="match status" value="1"/>
</dbReference>
<feature type="transmembrane region" description="Helical" evidence="11">
    <location>
        <begin position="121"/>
        <end position="139"/>
    </location>
</feature>
<feature type="transmembrane region" description="Helical" evidence="11">
    <location>
        <begin position="81"/>
        <end position="101"/>
    </location>
</feature>
<dbReference type="RefSeq" id="WP_124869173.1">
    <property type="nucleotide sequence ID" value="NZ_RQZF01000003.1"/>
</dbReference>
<dbReference type="GO" id="GO:0015385">
    <property type="term" value="F:sodium:proton antiporter activity"/>
    <property type="evidence" value="ECO:0007669"/>
    <property type="project" value="UniProtKB-UniRule"/>
</dbReference>
<evidence type="ECO:0000256" key="11">
    <source>
        <dbReference type="HAMAP-Rule" id="MF_01844"/>
    </source>
</evidence>
<feature type="transmembrane region" description="Helical" evidence="11">
    <location>
        <begin position="324"/>
        <end position="345"/>
    </location>
</feature>
<name>A0A3P1SDZ8_9ACTO</name>
<evidence type="ECO:0000256" key="6">
    <source>
        <dbReference type="ARBA" id="ARBA00022989"/>
    </source>
</evidence>
<gene>
    <name evidence="11 12" type="primary">nhaA</name>
    <name evidence="12" type="ORF">EII11_04405</name>
</gene>
<dbReference type="InterPro" id="IPR004670">
    <property type="entry name" value="NhaA"/>
</dbReference>
<feature type="transmembrane region" description="Helical" evidence="11">
    <location>
        <begin position="159"/>
        <end position="179"/>
    </location>
</feature>
<feature type="transmembrane region" description="Helical" evidence="11">
    <location>
        <begin position="397"/>
        <end position="419"/>
    </location>
</feature>
<dbReference type="GO" id="GO:0005886">
    <property type="term" value="C:plasma membrane"/>
    <property type="evidence" value="ECO:0007669"/>
    <property type="project" value="UniProtKB-SubCell"/>
</dbReference>
<reference evidence="12 13" key="1">
    <citation type="submission" date="2018-11" db="EMBL/GenBank/DDBJ databases">
        <title>Genomes From Bacteria Associated with the Canine Oral Cavity: a Test Case for Automated Genome-Based Taxonomic Assignment.</title>
        <authorList>
            <person name="Coil D.A."/>
            <person name="Jospin G."/>
            <person name="Darling A.E."/>
            <person name="Wallis C."/>
            <person name="Davis I.J."/>
            <person name="Harris S."/>
            <person name="Eisen J.A."/>
            <person name="Holcombe L.J."/>
            <person name="O'Flynn C."/>
        </authorList>
    </citation>
    <scope>NUCLEOTIDE SEQUENCE [LARGE SCALE GENOMIC DNA]</scope>
    <source>
        <strain evidence="12 13">OH770</strain>
    </source>
</reference>
<feature type="transmembrane region" description="Helical" evidence="11">
    <location>
        <begin position="357"/>
        <end position="377"/>
    </location>
</feature>
<dbReference type="HAMAP" id="MF_01844">
    <property type="entry name" value="NhaA"/>
    <property type="match status" value="1"/>
</dbReference>